<dbReference type="PROSITE" id="PS51819">
    <property type="entry name" value="VOC"/>
    <property type="match status" value="2"/>
</dbReference>
<accession>A0A9X3S5U0</accession>
<dbReference type="EMBL" id="JAPDOD010000034">
    <property type="protein sequence ID" value="MDA0164506.1"/>
    <property type="molecule type" value="Genomic_DNA"/>
</dbReference>
<comment type="caution">
    <text evidence="2">The sequence shown here is derived from an EMBL/GenBank/DDBJ whole genome shotgun (WGS) entry which is preliminary data.</text>
</comment>
<evidence type="ECO:0000313" key="3">
    <source>
        <dbReference type="Proteomes" id="UP001149140"/>
    </source>
</evidence>
<dbReference type="RefSeq" id="WP_270043759.1">
    <property type="nucleotide sequence ID" value="NZ_JAPDOD010000034.1"/>
</dbReference>
<organism evidence="2 3">
    <name type="scientific">Solirubrobacter ginsenosidimutans</name>
    <dbReference type="NCBI Taxonomy" id="490573"/>
    <lineage>
        <taxon>Bacteria</taxon>
        <taxon>Bacillati</taxon>
        <taxon>Actinomycetota</taxon>
        <taxon>Thermoleophilia</taxon>
        <taxon>Solirubrobacterales</taxon>
        <taxon>Solirubrobacteraceae</taxon>
        <taxon>Solirubrobacter</taxon>
    </lineage>
</organism>
<evidence type="ECO:0000259" key="1">
    <source>
        <dbReference type="PROSITE" id="PS51819"/>
    </source>
</evidence>
<sequence length="238" mass="26296">MFDHVTIRVSDREASDRFYDTVLPVLGKRRYDDGSYSEWGDLSIVPDDAPVAERLHMAFYAETHDLVDAFHKAGVDAGFRSDGAPGPRDYIPSYYGAFLLDPDGNSVEAVSLDKKRTPGQLDHLWLRTTNLDAVSAFYETIAPTVGIEVERRGPERTYIHNATGSFSFVVGEPPTRHVHLAFPVDTNEGVDAFHATATAAGYEDNGAPGERPIYHPGYYGAFVLDPDGHNIEAVNHNR</sequence>
<dbReference type="SUPFAM" id="SSF54593">
    <property type="entry name" value="Glyoxalase/Bleomycin resistance protein/Dihydroxybiphenyl dioxygenase"/>
    <property type="match status" value="2"/>
</dbReference>
<evidence type="ECO:0000313" key="2">
    <source>
        <dbReference type="EMBL" id="MDA0164506.1"/>
    </source>
</evidence>
<keyword evidence="3" id="KW-1185">Reference proteome</keyword>
<dbReference type="CDD" id="cd07262">
    <property type="entry name" value="VOC_like"/>
    <property type="match status" value="2"/>
</dbReference>
<dbReference type="Gene3D" id="3.10.180.10">
    <property type="entry name" value="2,3-Dihydroxybiphenyl 1,2-Dioxygenase, domain 1"/>
    <property type="match status" value="2"/>
</dbReference>
<dbReference type="Pfam" id="PF00903">
    <property type="entry name" value="Glyoxalase"/>
    <property type="match status" value="2"/>
</dbReference>
<gene>
    <name evidence="2" type="ORF">OM076_29820</name>
</gene>
<dbReference type="PANTHER" id="PTHR35006">
    <property type="entry name" value="GLYOXALASE FAMILY PROTEIN (AFU_ORTHOLOGUE AFUA_5G14830)"/>
    <property type="match status" value="1"/>
</dbReference>
<dbReference type="InterPro" id="IPR004360">
    <property type="entry name" value="Glyas_Fos-R_dOase_dom"/>
</dbReference>
<reference evidence="2" key="1">
    <citation type="submission" date="2022-10" db="EMBL/GenBank/DDBJ databases">
        <title>The WGS of Solirubrobacter ginsenosidimutans DSM 21036.</title>
        <authorList>
            <person name="Jiang Z."/>
        </authorList>
    </citation>
    <scope>NUCLEOTIDE SEQUENCE</scope>
    <source>
        <strain evidence="2">DSM 21036</strain>
    </source>
</reference>
<dbReference type="AlphaFoldDB" id="A0A9X3S5U0"/>
<feature type="domain" description="VOC" evidence="1">
    <location>
        <begin position="1"/>
        <end position="112"/>
    </location>
</feature>
<name>A0A9X3S5U0_9ACTN</name>
<protein>
    <submittedName>
        <fullName evidence="2">VOC family protein</fullName>
    </submittedName>
</protein>
<dbReference type="InterPro" id="IPR029068">
    <property type="entry name" value="Glyas_Bleomycin-R_OHBP_Dase"/>
</dbReference>
<proteinExistence type="predicted"/>
<feature type="domain" description="VOC" evidence="1">
    <location>
        <begin position="120"/>
        <end position="236"/>
    </location>
</feature>
<dbReference type="PANTHER" id="PTHR35006:SF2">
    <property type="entry name" value="GLYOXALASE FAMILY PROTEIN (AFU_ORTHOLOGUE AFUA_5G14830)"/>
    <property type="match status" value="1"/>
</dbReference>
<dbReference type="Proteomes" id="UP001149140">
    <property type="component" value="Unassembled WGS sequence"/>
</dbReference>
<dbReference type="InterPro" id="IPR037523">
    <property type="entry name" value="VOC_core"/>
</dbReference>